<organism evidence="1 2">
    <name type="scientific">Rhodothermus profundi</name>
    <dbReference type="NCBI Taxonomy" id="633813"/>
    <lineage>
        <taxon>Bacteria</taxon>
        <taxon>Pseudomonadati</taxon>
        <taxon>Rhodothermota</taxon>
        <taxon>Rhodothermia</taxon>
        <taxon>Rhodothermales</taxon>
        <taxon>Rhodothermaceae</taxon>
        <taxon>Rhodothermus</taxon>
    </lineage>
</organism>
<accession>A0A1M6WH01</accession>
<proteinExistence type="predicted"/>
<protein>
    <submittedName>
        <fullName evidence="1">Uncharacterized protein</fullName>
    </submittedName>
</protein>
<dbReference type="AlphaFoldDB" id="A0A1M6WH01"/>
<evidence type="ECO:0000313" key="1">
    <source>
        <dbReference type="EMBL" id="SHK92929.1"/>
    </source>
</evidence>
<dbReference type="Proteomes" id="UP000185812">
    <property type="component" value="Unassembled WGS sequence"/>
</dbReference>
<gene>
    <name evidence="1" type="ORF">SAMN04488087_2326</name>
</gene>
<reference evidence="2" key="1">
    <citation type="submission" date="2016-11" db="EMBL/GenBank/DDBJ databases">
        <authorList>
            <person name="Varghese N."/>
            <person name="Submissions S."/>
        </authorList>
    </citation>
    <scope>NUCLEOTIDE SEQUENCE [LARGE SCALE GENOMIC DNA]</scope>
    <source>
        <strain evidence="2">DSM 22212</strain>
    </source>
</reference>
<keyword evidence="2" id="KW-1185">Reference proteome</keyword>
<sequence>MITTLTSTETAYSSVEPISGYGSAYRIAVENIHSPDPRAKHCQAHSFHSVKVLFRIHRQPTQKRLSQLFLSILLLLAGCDGGLAPPPPSPLATIEGTVYYTGRWPPPDSVRELRFVAMRFVPQSALDLLLRFNELVISDTLRRFVDTDTFRVVLDLEGVVADTFLYSGIAWKFGPGLLDWRPLVVYDRPLILRPGERRPLVLEADFQHPASFPGSP</sequence>
<dbReference type="STRING" id="633813.SAMN04488087_2326"/>
<name>A0A1M6WH01_9BACT</name>
<dbReference type="EMBL" id="FRAU01000008">
    <property type="protein sequence ID" value="SHK92929.1"/>
    <property type="molecule type" value="Genomic_DNA"/>
</dbReference>
<evidence type="ECO:0000313" key="2">
    <source>
        <dbReference type="Proteomes" id="UP000185812"/>
    </source>
</evidence>
<dbReference type="OrthoDB" id="9920522at2"/>